<gene>
    <name evidence="2" type="ORF">ACFFR3_08050</name>
</gene>
<name>A0ABV5NHG0_9ACTN</name>
<evidence type="ECO:0000313" key="3">
    <source>
        <dbReference type="Proteomes" id="UP001589568"/>
    </source>
</evidence>
<evidence type="ECO:0008006" key="4">
    <source>
        <dbReference type="Google" id="ProtNLM"/>
    </source>
</evidence>
<keyword evidence="1" id="KW-1133">Transmembrane helix</keyword>
<sequence>MTFAATLVTAASLPLTAGGLMTGSPPQDVADPGALERLAVVALPIVPLLLAAQALLGWVHRRRVSGRTVAFF</sequence>
<feature type="transmembrane region" description="Helical" evidence="1">
    <location>
        <begin position="38"/>
        <end position="59"/>
    </location>
</feature>
<keyword evidence="3" id="KW-1185">Reference proteome</keyword>
<evidence type="ECO:0000313" key="2">
    <source>
        <dbReference type="EMBL" id="MFB9469456.1"/>
    </source>
</evidence>
<dbReference type="EMBL" id="JBHMCF010000008">
    <property type="protein sequence ID" value="MFB9469456.1"/>
    <property type="molecule type" value="Genomic_DNA"/>
</dbReference>
<keyword evidence="1" id="KW-0472">Membrane</keyword>
<dbReference type="RefSeq" id="WP_379482854.1">
    <property type="nucleotide sequence ID" value="NZ_JBHMCF010000008.1"/>
</dbReference>
<comment type="caution">
    <text evidence="2">The sequence shown here is derived from an EMBL/GenBank/DDBJ whole genome shotgun (WGS) entry which is preliminary data.</text>
</comment>
<protein>
    <recommendedName>
        <fullName evidence="4">Cytochrome d ubiquinol oxidase subunit II</fullName>
    </recommendedName>
</protein>
<evidence type="ECO:0000256" key="1">
    <source>
        <dbReference type="SAM" id="Phobius"/>
    </source>
</evidence>
<reference evidence="2 3" key="1">
    <citation type="submission" date="2024-09" db="EMBL/GenBank/DDBJ databases">
        <authorList>
            <person name="Sun Q."/>
            <person name="Mori K."/>
        </authorList>
    </citation>
    <scope>NUCLEOTIDE SEQUENCE [LARGE SCALE GENOMIC DNA]</scope>
    <source>
        <strain evidence="2 3">JCM 3324</strain>
    </source>
</reference>
<proteinExistence type="predicted"/>
<dbReference type="Proteomes" id="UP001589568">
    <property type="component" value="Unassembled WGS sequence"/>
</dbReference>
<keyword evidence="1" id="KW-0812">Transmembrane</keyword>
<organism evidence="2 3">
    <name type="scientific">Nonomuraea salmonea</name>
    <dbReference type="NCBI Taxonomy" id="46181"/>
    <lineage>
        <taxon>Bacteria</taxon>
        <taxon>Bacillati</taxon>
        <taxon>Actinomycetota</taxon>
        <taxon>Actinomycetes</taxon>
        <taxon>Streptosporangiales</taxon>
        <taxon>Streptosporangiaceae</taxon>
        <taxon>Nonomuraea</taxon>
    </lineage>
</organism>
<accession>A0ABV5NHG0</accession>